<dbReference type="EMBL" id="MAHX01000018">
    <property type="protein sequence ID" value="OPC62077.1"/>
    <property type="molecule type" value="Genomic_DNA"/>
</dbReference>
<gene>
    <name evidence="2" type="ORF">BAZ10_09450</name>
</gene>
<reference evidence="2 3" key="1">
    <citation type="submission" date="2016-06" db="EMBL/GenBank/DDBJ databases">
        <title>Revisiting the taxonomy of the Elizabethkingia Genus based on Whole-Genome Sequencing, Optical Mapping, and MALDI-TOF.</title>
        <authorList>
            <person name="Nicholson A.C."/>
        </authorList>
    </citation>
    <scope>NUCLEOTIDE SEQUENCE [LARGE SCALE GENOMIC DNA]</scope>
    <source>
        <strain evidence="2 3">G4070</strain>
    </source>
</reference>
<sequence length="457" mass="51076">MKCMNKNLTNLVMIGFSILSDLYNQPRSGVLKKRQMKFNIRFTIVTATLLSMVSIVKAQEKELLSFSEYLNLVGKKNLNYAAQKYNVSMAEASIQTANMFPDPQFDMEGSNNGVSKKMGYTFGGSFGWTLELGGKRKARVDLARNQSELSKILLSDFFRNLRADASLGYIEALRTKALLDVQQDSYKNMLKLSKSDSIRYRLGTISLVSSKQSKLEAASLLNDVYQAESAEQQAITGLSVYLSDNNLTGRDVDGDFNAFNRDFVVEDLITQALNDRADLLAARQNTQVAKSQINLERANRKIDLGLSAGVSHNTTATNEIAPSPAVNAVKLGVSIPLKFSNNRNAGLKIAEMAHSQSQLEYQQIEQSIRAEVMQAYQQYMATQKQVKQFHNGMLTEAKSILEGIIYSYKRGESSILEVLNAQRTYNDVRKDYYQALADNAAALIELERKTGIWDISF</sequence>
<organism evidence="2 3">
    <name type="scientific">Elizabethkingia occulta</name>
    <dbReference type="NCBI Taxonomy" id="1867263"/>
    <lineage>
        <taxon>Bacteria</taxon>
        <taxon>Pseudomonadati</taxon>
        <taxon>Bacteroidota</taxon>
        <taxon>Flavobacteriia</taxon>
        <taxon>Flavobacteriales</taxon>
        <taxon>Weeksellaceae</taxon>
        <taxon>Elizabethkingia</taxon>
    </lineage>
</organism>
<comment type="caution">
    <text evidence="2">The sequence shown here is derived from an EMBL/GenBank/DDBJ whole genome shotgun (WGS) entry which is preliminary data.</text>
</comment>
<dbReference type="Pfam" id="PF02321">
    <property type="entry name" value="OEP"/>
    <property type="match status" value="2"/>
</dbReference>
<name>A0A1T3MBQ1_9FLAO</name>
<dbReference type="InterPro" id="IPR003423">
    <property type="entry name" value="OMP_efflux"/>
</dbReference>
<dbReference type="GO" id="GO:0015562">
    <property type="term" value="F:efflux transmembrane transporter activity"/>
    <property type="evidence" value="ECO:0007669"/>
    <property type="project" value="InterPro"/>
</dbReference>
<protein>
    <submittedName>
        <fullName evidence="2">Transporter</fullName>
    </submittedName>
</protein>
<evidence type="ECO:0000313" key="2">
    <source>
        <dbReference type="EMBL" id="OPC62077.1"/>
    </source>
</evidence>
<evidence type="ECO:0000313" key="3">
    <source>
        <dbReference type="Proteomes" id="UP000190813"/>
    </source>
</evidence>
<dbReference type="Gene3D" id="1.20.1600.10">
    <property type="entry name" value="Outer membrane efflux proteins (OEP)"/>
    <property type="match status" value="1"/>
</dbReference>
<comment type="similarity">
    <text evidence="1">Belongs to the outer membrane factor (OMF) (TC 1.B.17) family.</text>
</comment>
<dbReference type="Proteomes" id="UP000190813">
    <property type="component" value="Unassembled WGS sequence"/>
</dbReference>
<dbReference type="PANTHER" id="PTHR30203:SF24">
    <property type="entry name" value="BLR4935 PROTEIN"/>
    <property type="match status" value="1"/>
</dbReference>
<dbReference type="PANTHER" id="PTHR30203">
    <property type="entry name" value="OUTER MEMBRANE CATION EFFLUX PROTEIN"/>
    <property type="match status" value="1"/>
</dbReference>
<accession>A0A1T3MBQ1</accession>
<keyword evidence="3" id="KW-1185">Reference proteome</keyword>
<proteinExistence type="inferred from homology"/>
<dbReference type="InterPro" id="IPR010131">
    <property type="entry name" value="MdtP/NodT-like"/>
</dbReference>
<dbReference type="SUPFAM" id="SSF56954">
    <property type="entry name" value="Outer membrane efflux proteins (OEP)"/>
    <property type="match status" value="1"/>
</dbReference>
<dbReference type="AlphaFoldDB" id="A0A1T3MBQ1"/>
<evidence type="ECO:0000256" key="1">
    <source>
        <dbReference type="ARBA" id="ARBA00007613"/>
    </source>
</evidence>